<dbReference type="EMBL" id="JAEPRE010000351">
    <property type="protein sequence ID" value="KAG2228832.1"/>
    <property type="molecule type" value="Genomic_DNA"/>
</dbReference>
<organism evidence="1 2">
    <name type="scientific">Thamnidium elegans</name>
    <dbReference type="NCBI Taxonomy" id="101142"/>
    <lineage>
        <taxon>Eukaryota</taxon>
        <taxon>Fungi</taxon>
        <taxon>Fungi incertae sedis</taxon>
        <taxon>Mucoromycota</taxon>
        <taxon>Mucoromycotina</taxon>
        <taxon>Mucoromycetes</taxon>
        <taxon>Mucorales</taxon>
        <taxon>Mucorineae</taxon>
        <taxon>Mucoraceae</taxon>
        <taxon>Thamnidium</taxon>
    </lineage>
</organism>
<comment type="caution">
    <text evidence="1">The sequence shown here is derived from an EMBL/GenBank/DDBJ whole genome shotgun (WGS) entry which is preliminary data.</text>
</comment>
<dbReference type="Proteomes" id="UP000613177">
    <property type="component" value="Unassembled WGS sequence"/>
</dbReference>
<protein>
    <submittedName>
        <fullName evidence="1">Uncharacterized protein</fullName>
    </submittedName>
</protein>
<sequence length="128" mass="14708">MKELEFKLANRAKQLRYYVNECEKLKNAFVKIKEKENAVEGELNLAKCRLKNSDDTVEVLLKAIDDLNVKKNSLYQEMANLTAGMLAIPANHDKDMAKMLQTHFVTITELKRKNSALKDKVSDDFVFV</sequence>
<gene>
    <name evidence="1" type="ORF">INT48_007083</name>
</gene>
<accession>A0A8H7VRM9</accession>
<proteinExistence type="predicted"/>
<keyword evidence="2" id="KW-1185">Reference proteome</keyword>
<reference evidence="1" key="1">
    <citation type="submission" date="2021-01" db="EMBL/GenBank/DDBJ databases">
        <title>Metabolic potential, ecology and presence of endohyphal bacteria is reflected in genomic diversity of Mucoromycotina.</title>
        <authorList>
            <person name="Muszewska A."/>
            <person name="Okrasinska A."/>
            <person name="Steczkiewicz K."/>
            <person name="Drgas O."/>
            <person name="Orlowska M."/>
            <person name="Perlinska-Lenart U."/>
            <person name="Aleksandrzak-Piekarczyk T."/>
            <person name="Szatraj K."/>
            <person name="Zielenkiewicz U."/>
            <person name="Pilsyk S."/>
            <person name="Malc E."/>
            <person name="Mieczkowski P."/>
            <person name="Kruszewska J.S."/>
            <person name="Biernat P."/>
            <person name="Pawlowska J."/>
        </authorList>
    </citation>
    <scope>NUCLEOTIDE SEQUENCE</scope>
    <source>
        <strain evidence="1">WA0000018081</strain>
    </source>
</reference>
<name>A0A8H7VRM9_9FUNG</name>
<evidence type="ECO:0000313" key="1">
    <source>
        <dbReference type="EMBL" id="KAG2228832.1"/>
    </source>
</evidence>
<dbReference type="AlphaFoldDB" id="A0A8H7VRM9"/>
<evidence type="ECO:0000313" key="2">
    <source>
        <dbReference type="Proteomes" id="UP000613177"/>
    </source>
</evidence>